<evidence type="ECO:0000259" key="17">
    <source>
        <dbReference type="PROSITE" id="PS50221"/>
    </source>
</evidence>
<dbReference type="PROSITE" id="PS50026">
    <property type="entry name" value="EGF_3"/>
    <property type="match status" value="33"/>
</dbReference>
<reference evidence="20" key="1">
    <citation type="submission" date="2025-08" db="UniProtKB">
        <authorList>
            <consortium name="RefSeq"/>
        </authorList>
    </citation>
    <scope>IDENTIFICATION</scope>
    <source>
        <tissue evidence="20">Muscle</tissue>
    </source>
</reference>
<dbReference type="PROSITE" id="PS00010">
    <property type="entry name" value="ASX_HYDROXYL"/>
    <property type="match status" value="22"/>
</dbReference>
<feature type="domain" description="Ig-like" evidence="19">
    <location>
        <begin position="2924"/>
        <end position="3020"/>
    </location>
</feature>
<evidence type="ECO:0000256" key="5">
    <source>
        <dbReference type="ARBA" id="ARBA00022692"/>
    </source>
</evidence>
<feature type="domain" description="EGF-like" evidence="16">
    <location>
        <begin position="930"/>
        <end position="968"/>
    </location>
</feature>
<feature type="domain" description="EGF-like" evidence="16">
    <location>
        <begin position="1919"/>
        <end position="1957"/>
    </location>
</feature>
<dbReference type="PROSITE" id="PS50261">
    <property type="entry name" value="G_PROTEIN_RECEP_F2_4"/>
    <property type="match status" value="1"/>
</dbReference>
<keyword evidence="11" id="KW-0325">Glycoprotein</keyword>
<feature type="domain" description="EGF-like" evidence="16">
    <location>
        <begin position="275"/>
        <end position="313"/>
    </location>
</feature>
<feature type="domain" description="EGF-like" evidence="16">
    <location>
        <begin position="578"/>
        <end position="616"/>
    </location>
</feature>
<feature type="transmembrane region" description="Helical" evidence="14">
    <location>
        <begin position="3556"/>
        <end position="3580"/>
    </location>
</feature>
<feature type="domain" description="EGF-like" evidence="16">
    <location>
        <begin position="226"/>
        <end position="264"/>
    </location>
</feature>
<evidence type="ECO:0000256" key="4">
    <source>
        <dbReference type="ARBA" id="ARBA00022536"/>
    </source>
</evidence>
<feature type="domain" description="EGF-like" evidence="16">
    <location>
        <begin position="979"/>
        <end position="1017"/>
    </location>
</feature>
<feature type="domain" description="GAIN-B" evidence="17">
    <location>
        <begin position="3193"/>
        <end position="3347"/>
    </location>
</feature>
<dbReference type="RefSeq" id="XP_042603179.1">
    <property type="nucleotide sequence ID" value="XM_042747245.1"/>
</dbReference>
<dbReference type="InterPro" id="IPR057400">
    <property type="entry name" value="ADGRF3/5_N"/>
</dbReference>
<feature type="domain" description="EGF-like" evidence="16">
    <location>
        <begin position="2507"/>
        <end position="2545"/>
    </location>
</feature>
<comment type="subcellular location">
    <subcellularLocation>
        <location evidence="1">Cell membrane</location>
        <topology evidence="1">Multi-pass membrane protein</topology>
    </subcellularLocation>
</comment>
<feature type="transmembrane region" description="Helical" evidence="14">
    <location>
        <begin position="3586"/>
        <end position="3608"/>
    </location>
</feature>
<feature type="domain" description="EGF-like" evidence="16">
    <location>
        <begin position="1429"/>
        <end position="1467"/>
    </location>
</feature>
<dbReference type="Proteomes" id="UP001155660">
    <property type="component" value="Chromosome B20"/>
</dbReference>
<feature type="domain" description="EGF-like" evidence="16">
    <location>
        <begin position="1870"/>
        <end position="1908"/>
    </location>
</feature>
<comment type="similarity">
    <text evidence="2">Belongs to the G-protein coupled receptor 2 family. Adhesion G-protein coupled receptor (ADGR) subfamily.</text>
</comment>
<dbReference type="FunFam" id="2.10.25.10:FF:000005">
    <property type="entry name" value="Fibrillin 2"/>
    <property type="match status" value="6"/>
</dbReference>
<dbReference type="SMR" id="A0A9Q9XJV7"/>
<dbReference type="FunFam" id="2.10.25.10:FF:000038">
    <property type="entry name" value="Fibrillin 2"/>
    <property type="match status" value="8"/>
</dbReference>
<feature type="domain" description="EGF-like" evidence="16">
    <location>
        <begin position="627"/>
        <end position="665"/>
    </location>
</feature>
<dbReference type="InterPro" id="IPR001881">
    <property type="entry name" value="EGF-like_Ca-bd_dom"/>
</dbReference>
<keyword evidence="9 14" id="KW-0472">Membrane</keyword>
<dbReference type="InterPro" id="IPR000832">
    <property type="entry name" value="GPCR_2_secretin-like"/>
</dbReference>
<keyword evidence="10" id="KW-1015">Disulfide bond</keyword>
<dbReference type="CDD" id="cd15932">
    <property type="entry name" value="7tmB2_GPR116-like_Adhesion_VI"/>
    <property type="match status" value="1"/>
</dbReference>
<feature type="domain" description="EGF-like" evidence="16">
    <location>
        <begin position="2409"/>
        <end position="2447"/>
    </location>
</feature>
<feature type="domain" description="EGF-like" evidence="16">
    <location>
        <begin position="1576"/>
        <end position="1614"/>
    </location>
</feature>
<dbReference type="CTD" id="565101"/>
<dbReference type="GeneID" id="109112998"/>
<dbReference type="SMART" id="SM00181">
    <property type="entry name" value="EGF"/>
    <property type="match status" value="37"/>
</dbReference>
<dbReference type="PROSITE" id="PS50221">
    <property type="entry name" value="GAIN_B"/>
    <property type="match status" value="1"/>
</dbReference>
<feature type="domain" description="EGF-like" evidence="16">
    <location>
        <begin position="2066"/>
        <end position="2104"/>
    </location>
</feature>
<feature type="domain" description="EGF-like" evidence="16">
    <location>
        <begin position="1821"/>
        <end position="1859"/>
    </location>
</feature>
<dbReference type="CDD" id="cd00054">
    <property type="entry name" value="EGF_CA"/>
    <property type="match status" value="23"/>
</dbReference>
<feature type="domain" description="EGF-like" evidence="16">
    <location>
        <begin position="1282"/>
        <end position="1320"/>
    </location>
</feature>
<evidence type="ECO:0000313" key="20">
    <source>
        <dbReference type="RefSeq" id="XP_042603179.1"/>
    </source>
</evidence>
<feature type="domain" description="EGF-like" evidence="16">
    <location>
        <begin position="2017"/>
        <end position="2055"/>
    </location>
</feature>
<dbReference type="InterPro" id="IPR000742">
    <property type="entry name" value="EGF"/>
</dbReference>
<evidence type="ECO:0000259" key="16">
    <source>
        <dbReference type="PROSITE" id="PS50026"/>
    </source>
</evidence>
<evidence type="ECO:0000256" key="13">
    <source>
        <dbReference type="SAM" id="MobiDB-lite"/>
    </source>
</evidence>
<feature type="transmembrane region" description="Helical" evidence="14">
    <location>
        <begin position="3434"/>
        <end position="3455"/>
    </location>
</feature>
<feature type="domain" description="EGF-like" evidence="16">
    <location>
        <begin position="2556"/>
        <end position="2594"/>
    </location>
</feature>
<feature type="domain" description="EGF-like" evidence="16">
    <location>
        <begin position="1331"/>
        <end position="1369"/>
    </location>
</feature>
<feature type="domain" description="EGF-like" evidence="16">
    <location>
        <begin position="1772"/>
        <end position="1810"/>
    </location>
</feature>
<name>A0A9Q9XJV7_CYPCA</name>
<dbReference type="SMART" id="SM00303">
    <property type="entry name" value="GPS"/>
    <property type="match status" value="1"/>
</dbReference>
<evidence type="ECO:0000256" key="14">
    <source>
        <dbReference type="SAM" id="Phobius"/>
    </source>
</evidence>
<evidence type="ECO:0000256" key="12">
    <source>
        <dbReference type="PROSITE-ProRule" id="PRU00076"/>
    </source>
</evidence>
<dbReference type="InterPro" id="IPR017981">
    <property type="entry name" value="GPCR_2-like_7TM"/>
</dbReference>
<feature type="domain" description="Ig-like" evidence="19">
    <location>
        <begin position="2848"/>
        <end position="2919"/>
    </location>
</feature>
<evidence type="ECO:0000256" key="7">
    <source>
        <dbReference type="ARBA" id="ARBA00022737"/>
    </source>
</evidence>
<dbReference type="PROSITE" id="PS50024">
    <property type="entry name" value="SEA"/>
    <property type="match status" value="1"/>
</dbReference>
<dbReference type="InterPro" id="IPR007110">
    <property type="entry name" value="Ig-like_dom"/>
</dbReference>
<dbReference type="InterPro" id="IPR000203">
    <property type="entry name" value="GPS"/>
</dbReference>
<protein>
    <submittedName>
        <fullName evidence="20">Fibrillin-1 isoform X48</fullName>
    </submittedName>
</protein>
<feature type="transmembrane region" description="Helical" evidence="14">
    <location>
        <begin position="3467"/>
        <end position="3491"/>
    </location>
</feature>
<feature type="domain" description="SEA" evidence="15">
    <location>
        <begin position="2736"/>
        <end position="2857"/>
    </location>
</feature>
<feature type="domain" description="EGF-like" evidence="16">
    <location>
        <begin position="1380"/>
        <end position="1418"/>
    </location>
</feature>
<keyword evidence="4 12" id="KW-0245">EGF-like domain</keyword>
<dbReference type="PROSITE" id="PS50835">
    <property type="entry name" value="IG_LIKE"/>
    <property type="match status" value="2"/>
</dbReference>
<evidence type="ECO:0000259" key="19">
    <source>
        <dbReference type="PROSITE" id="PS50835"/>
    </source>
</evidence>
<dbReference type="GO" id="GO:0005886">
    <property type="term" value="C:plasma membrane"/>
    <property type="evidence" value="ECO:0007669"/>
    <property type="project" value="UniProtKB-SubCell"/>
</dbReference>
<feature type="transmembrane region" description="Helical" evidence="14">
    <location>
        <begin position="3350"/>
        <end position="3372"/>
    </location>
</feature>
<dbReference type="FunFam" id="1.20.1070.10:FF:000058">
    <property type="entry name" value="Adhesion G protein-coupled receptor F5"/>
    <property type="match status" value="1"/>
</dbReference>
<feature type="domain" description="G-protein coupled receptors family 2 profile 2" evidence="18">
    <location>
        <begin position="3351"/>
        <end position="3609"/>
    </location>
</feature>
<feature type="region of interest" description="Disordered" evidence="13">
    <location>
        <begin position="3628"/>
        <end position="3647"/>
    </location>
</feature>
<dbReference type="InterPro" id="IPR049883">
    <property type="entry name" value="NOTCH1_EGF-like"/>
</dbReference>
<feature type="transmembrane region" description="Helical" evidence="14">
    <location>
        <begin position="3511"/>
        <end position="3535"/>
    </location>
</feature>
<evidence type="ECO:0000259" key="18">
    <source>
        <dbReference type="PROSITE" id="PS50261"/>
    </source>
</evidence>
<evidence type="ECO:0000256" key="9">
    <source>
        <dbReference type="ARBA" id="ARBA00023136"/>
    </source>
</evidence>
<evidence type="ECO:0000259" key="15">
    <source>
        <dbReference type="PROSITE" id="PS50024"/>
    </source>
</evidence>
<dbReference type="PROSITE" id="PS01187">
    <property type="entry name" value="EGF_CA"/>
    <property type="match status" value="6"/>
</dbReference>
<keyword evidence="8 14" id="KW-1133">Transmembrane helix</keyword>
<dbReference type="InterPro" id="IPR000152">
    <property type="entry name" value="EGF-type_Asp/Asn_hydroxyl_site"/>
</dbReference>
<dbReference type="GO" id="GO:0030855">
    <property type="term" value="P:epithelial cell differentiation"/>
    <property type="evidence" value="ECO:0007669"/>
    <property type="project" value="UniProtKB-ARBA"/>
</dbReference>
<dbReference type="GO" id="GO:0004930">
    <property type="term" value="F:G protein-coupled receptor activity"/>
    <property type="evidence" value="ECO:0007669"/>
    <property type="project" value="InterPro"/>
</dbReference>
<feature type="domain" description="EGF-like" evidence="16">
    <location>
        <begin position="1674"/>
        <end position="1712"/>
    </location>
</feature>
<feature type="domain" description="EGF-like" evidence="16">
    <location>
        <begin position="2360"/>
        <end position="2398"/>
    </location>
</feature>
<evidence type="ECO:0000256" key="1">
    <source>
        <dbReference type="ARBA" id="ARBA00004651"/>
    </source>
</evidence>
<evidence type="ECO:0000256" key="8">
    <source>
        <dbReference type="ARBA" id="ARBA00022989"/>
    </source>
</evidence>
<sequence length="3682" mass="396844">MFFSLPYTISDSTNITEINITTVCSLNETQYQCKCEGLFVWPNDTCHSYDACDVITDGSCTCINALPIDGQFCQVLPSKYMIDIDVRFFDLFLVDYLRNIVRNVSLPLTLRHSINITDIDMTTVCGLNGTEYECKCEQNHVWPNDTCRAYQVCDGIVGGTCGCIQALPSEGPLCQRDINECEDAVSVCGQYSDCINIIGSHMCSCWSGFNTFNKDSPVSRNNSCQDINECLVSPSVCGPNSICTNQLGSYNCSCLDGFTATVSSFPISINNTCTDVHECLDTLEVCGPNSRCTNSFGGYNCSCLSGFIVTKSSEPVSTSNPCNVTLPLTEYLIEIQINSMDSSITAQLRNLLMFFSLPYTISDSTNITEINITTVCSLNETQYQCKCEGLFVWPNDTCHSYDACDVITDGSCTCINALPIDGQFCQVLPSKYMIDIDVRFFDLFLVDYLRNIVRNISLPLTLRHSINITDIDMNTVCGLNGTEYECKCEQNHVWPNDTCRAYQVCDGIVGGTCGCIQALPSEGPLCQRDINECEDAVSVCGQYSDCINIIGSHVCSCWSGFNTFNKDSPVSRNNSCQDINECLVSPSVCGPNSICTNQLGSYNCSCLDGFTATVSSFPISINNTCTDVHECLNTLEVCGPNSRCTNSVGGYNCSCLSGFTVTKSSEPVSTSNPCNVTLPLTEYLIEIQINSMDSSITAQLRNLLMFFSLPYTISDSTNITEINITTVCSLNETQYQCKCEGLFVWPNDTCHSYDACDVITDGSCTCINALPIDGQFCQVLPSKYMIDIDVRFFDLFLVDYLRNIIRNVSLPLTLRNSINITDIDMTTVCGVNGTEYECKCEQNHVWPNDTCRAYQVCDGIVGGTCGCIQALPSEGPLCQRDINECEDAVSVCGQYSDCINIIGSHVCSCWSGFNTFNKDSPVSRNNSCQDINECLFSPSVCGPNSICTNQLGSYNCSCLGGYTATNSRLPISINNTCRDVDECLETPEVCGPNSRCKNSTGGYNCSCLSGFTVTNSSEPVSTSNPCNVTLPLTEYLIEIQINSMDSSITAQLRNLLMFFSLPYTISDSTNITEINITTVCSLNETQYQCKCEGLFVWPNDTCHSYDACDVITDGSCTCINALPIDGQFCQVLPSNYVIDIDVRFFDLFLVDYLRNIFRNISLPLTLRHSINITDIDMTTVCGLNGTEYECKCEQNHVWPNDTCRAYQVCDGIVGGTCGCIQALPSEGPLCQRDINECEDAVSVCGQYSDCINIIGSHVCSCWSGFNTFNKDIPVSCNNSCQDINECLFSPSVCGPNANCSNEMGSYSCSCLDGFTETVLNLTISINNTCRDMDECVEIPDVCGPNSVCNNTVGSHNCSCMSGYNVTDPNLPINTNNTCEDIDECQFSPSVCGPNANCTNEKGSYNCSCLDGFTATNSSLPISINNTCADINECLFSQSVCGRDSNCTNEKGIYNCSCLDGFTATNSSLPISINNTCRDVDECVELSDVCGPNSICNNTVGSHNCSCMSGYNVTDLNLTINSNNTCEDINECLFSSSVCGPDSNCTNENGSYNCSCLDGFTATNSSLPISINNTCRDVNECVEILDICGPNSICNNTVGSHNCSCMSGYNVTDPNLPINTNNTCEDVDECVEISDVCGPNSICNNTVGSHNCSCKSGYNVTDPNLPINSNNTCTDINECLFSSSVCGPESNCTNEIGSYSCSCLDGFTKTNLSLPISIINTCRDVDECVEISDICGPNSICNNTVGSHNCSCMSGYNVTDPNLPINSNNTCEDVDECVEISDVCGPNSICNNTVGSHNCSCMSGYNVTDPNLPINSSNTCEDIDECLLSPSVCGPNANCSNEKGSYNCSCLDGFTATNSSLSISINNTCRDVDECVEIPDVCGPNSICNNTVGSHNCSCMSGYNVTDPNLPINNNNTCKDVDECVEISDVCGPNSICNNTVGSHNCSCMSGYNVTDPNLPINRNNTCTDINECLFSPSVCGPNANCSNEKGSYNCSCLDGFTATNSSLIISISNTCRDVNECVEISGICGPNSICNNTVGSHNCSCMSGYNVTDPNLPINSNNTCKDINECQFSPSVCGPNANCTNEKGSYNCSCLDGFTPTNLSLPISIKNTCRDVDECFEIPDVCGPNSICNNTVGSHNCSCMSGYNVTDPNLPINSNNTCKDINECMFSPSVCGPNANCSNEKGSYNCSCLDGFTASNSSLIIGINNTCRDVDECFEISNVCGLNSICNNTVGSHNCSCKSGYNVTDPNLPINSNNTCTDINECQFSSSVCGPNANCTNEKGSYNCSCLNGFTATNSSLTISINNTCTDINECQFSPSVCGPNANCTNEKGSYNCSCLNGFTATNSSLTISINNTCTDINECQFSSSVCGPNANCTNEKGSYNCSCLDGFTATNPSLPISINNTCTDINECQFSSSVCGPNANCTNEKGSYNCSCLDGFTATNPSLPISINNTCTDINECQFSPSVCGPNANCTNEKGSYNCSCLNGFTATNSSLTISINNTCTDINECQFSPSVCGPNANCTNEKGSYNCSCLDGFTATNPSLPISINNTCTDINECQFSSSVCGPNANCTNEKGSYNCSCLDGFTATNPSLTISINNTCTVPPITTVPTPTSTLTTTTTTTTTATPTPTTTSTTTTTTAAPNTTTTTNTTTATPTTTSTTTTTTAAPNTTSTTTTTAAPNTTTTTNTTTAAPTTTSTTTTTTTTIATSTNTTMIIPTTKTVTVITVPPAAVVTTPTPKFLQMSMKIDDVFDTSLNNPDNEKFKFYASKIESAIEESYKNVPAYKKGSVKVTGFRPGSIIADYRFESTASSPNSPGFAEANTQVISALKDQGITVAQNAFAQSEPKTLSTAKSWYPEQNMVLKCIRPESVVGTMRWTVNDQDPTLNKVKYVISDDSSTLTVNNVNERDKGRYACIIDRTIPYIQWQDIVIESLPNIIVGENVRTFQCVAQTVSLKCCEETYGVVWTQTTSEDEVISEDKCITLRHKIKSGDCGSKTFRCQLTNPVLQGFTYSSKNVIVNKVNEVFSCKDGTLGDGKEGDTLTGPCEKGKEGTIKYRCISGKWETDESHCVLQVIKDLEKDVAVLVVQDIPVFVAQLSTATENNTQAITQSSANVQTIIEILVKVADVSQNIIINKPVMENFLKTVDILVSASTIQTWINLNNDSRTDNASTALLSAIENISSRLTSDNFRINATSIELNRTVTDSTFYSGISSLPNSTTEIQIPEIPVNTPITVIVFTTLDSILPTRDTSSNGSIKSDVRINGDVVVVKVDNKTINNISFAFDITNQSLGNPQCVFWSFNLDAWDSTGCKAKPYKSKGNGTGKITCECNHTTSFSILMSPFSVDHIALAYITYIGVAISMASLIICLIIETIVWKSTTRNDTSYMRHVSIVNIAVSLLIANICFIIGAAIAEQEQPTSVGRCSPAVFFMHFFYLSLFFWMLMSALLLFYRTVMVLSQMSRAKMMAIAFIVGYGAPLLIAVITVASTAGPENYISKRNACWLNWLESKALLAFVIPALTIVAINLVVLIVVLYKMLRRGVGAATQPDEKHALVVIARCVAILTPIFGLTWGFGIGTMVSQELGIHVVFALLNSLQGFFILVFGTLLDSKIREALAGRLSLRNLTSSNRTRSTSAGPSSSSGPGFFQRMRRRNVYNVSEASAFSAATSSHNSSGSDTFVNA</sequence>
<dbReference type="PANTHER" id="PTHR24034:SF89">
    <property type="entry name" value="COMPLEMENT COMPONENT C1Q RECEPTOR"/>
    <property type="match status" value="1"/>
</dbReference>
<keyword evidence="7" id="KW-0677">Repeat</keyword>
<dbReference type="GO" id="GO:0005509">
    <property type="term" value="F:calcium ion binding"/>
    <property type="evidence" value="ECO:0007669"/>
    <property type="project" value="InterPro"/>
</dbReference>
<feature type="domain" description="EGF-like" evidence="16">
    <location>
        <begin position="1527"/>
        <end position="1565"/>
    </location>
</feature>
<evidence type="ECO:0000256" key="3">
    <source>
        <dbReference type="ARBA" id="ARBA00022475"/>
    </source>
</evidence>
<dbReference type="PANTHER" id="PTHR24034">
    <property type="entry name" value="EGF-LIKE DOMAIN-CONTAINING PROTEIN"/>
    <property type="match status" value="1"/>
</dbReference>
<comment type="caution">
    <text evidence="12">Lacks conserved residue(s) required for the propagation of feature annotation.</text>
</comment>
<dbReference type="SMART" id="SM00179">
    <property type="entry name" value="EGF_CA"/>
    <property type="match status" value="37"/>
</dbReference>
<feature type="domain" description="EGF-like" evidence="16">
    <location>
        <begin position="1968"/>
        <end position="2006"/>
    </location>
</feature>
<keyword evidence="3" id="KW-1003">Cell membrane</keyword>
<evidence type="ECO:0000256" key="11">
    <source>
        <dbReference type="ARBA" id="ARBA00023180"/>
    </source>
</evidence>
<dbReference type="Pfam" id="PF07645">
    <property type="entry name" value="EGF_CA"/>
    <property type="match status" value="37"/>
</dbReference>
<feature type="domain" description="EGF-like" evidence="16">
    <location>
        <begin position="2115"/>
        <end position="2153"/>
    </location>
</feature>
<dbReference type="InterPro" id="IPR000082">
    <property type="entry name" value="SEA_dom"/>
</dbReference>
<feature type="domain" description="EGF-like" evidence="16">
    <location>
        <begin position="1723"/>
        <end position="1761"/>
    </location>
</feature>
<keyword evidence="6" id="KW-0732">Signal</keyword>
<feature type="transmembrane region" description="Helical" evidence="14">
    <location>
        <begin position="3393"/>
        <end position="3414"/>
    </location>
</feature>
<accession>A0A9Q9XJV7</accession>
<feature type="domain" description="EGF-like" evidence="16">
    <location>
        <begin position="2458"/>
        <end position="2496"/>
    </location>
</feature>
<dbReference type="Pfam" id="PF00002">
    <property type="entry name" value="7tm_2"/>
    <property type="match status" value="1"/>
</dbReference>
<dbReference type="InterPro" id="IPR018097">
    <property type="entry name" value="EGF_Ca-bd_CS"/>
</dbReference>
<feature type="domain" description="EGF-like" evidence="16">
    <location>
        <begin position="2262"/>
        <end position="2300"/>
    </location>
</feature>
<evidence type="ECO:0000256" key="2">
    <source>
        <dbReference type="ARBA" id="ARBA00007343"/>
    </source>
</evidence>
<gene>
    <name evidence="20" type="primary">adgrf6</name>
</gene>
<feature type="domain" description="EGF-like" evidence="16">
    <location>
        <begin position="2213"/>
        <end position="2251"/>
    </location>
</feature>
<feature type="domain" description="EGF-like" evidence="16">
    <location>
        <begin position="1625"/>
        <end position="1663"/>
    </location>
</feature>
<feature type="domain" description="EGF-like" evidence="16">
    <location>
        <begin position="2311"/>
        <end position="2349"/>
    </location>
</feature>
<proteinExistence type="inferred from homology"/>
<evidence type="ECO:0000256" key="6">
    <source>
        <dbReference type="ARBA" id="ARBA00022729"/>
    </source>
</evidence>
<evidence type="ECO:0000256" key="10">
    <source>
        <dbReference type="ARBA" id="ARBA00023157"/>
    </source>
</evidence>
<dbReference type="Pfam" id="PF25387">
    <property type="entry name" value="ADGRF3_N"/>
    <property type="match status" value="8"/>
</dbReference>
<organism evidence="20">
    <name type="scientific">Cyprinus carpio</name>
    <name type="common">Common carp</name>
    <dbReference type="NCBI Taxonomy" id="7962"/>
    <lineage>
        <taxon>Eukaryota</taxon>
        <taxon>Metazoa</taxon>
        <taxon>Chordata</taxon>
        <taxon>Craniata</taxon>
        <taxon>Vertebrata</taxon>
        <taxon>Euteleostomi</taxon>
        <taxon>Actinopterygii</taxon>
        <taxon>Neopterygii</taxon>
        <taxon>Teleostei</taxon>
        <taxon>Ostariophysi</taxon>
        <taxon>Cypriniformes</taxon>
        <taxon>Cyprinidae</taxon>
        <taxon>Cyprininae</taxon>
        <taxon>Cyprinus</taxon>
    </lineage>
</organism>
<dbReference type="InterPro" id="IPR057244">
    <property type="entry name" value="GAIN_B"/>
</dbReference>
<dbReference type="GO" id="GO:0007166">
    <property type="term" value="P:cell surface receptor signaling pathway"/>
    <property type="evidence" value="ECO:0007669"/>
    <property type="project" value="InterPro"/>
</dbReference>
<feature type="region of interest" description="Disordered" evidence="13">
    <location>
        <begin position="2614"/>
        <end position="2701"/>
    </location>
</feature>
<keyword evidence="5 14" id="KW-0812">Transmembrane</keyword>
<feature type="domain" description="EGF-like" evidence="16">
    <location>
        <begin position="2164"/>
        <end position="2202"/>
    </location>
</feature>
<dbReference type="InterPro" id="IPR050751">
    <property type="entry name" value="ECM_structural_protein"/>
</dbReference>
<feature type="compositionally biased region" description="Low complexity" evidence="13">
    <location>
        <begin position="3628"/>
        <end position="3644"/>
    </location>
</feature>
<feature type="domain" description="EGF-like" evidence="16">
    <location>
        <begin position="1478"/>
        <end position="1516"/>
    </location>
</feature>